<feature type="transmembrane region" description="Helical" evidence="1">
    <location>
        <begin position="165"/>
        <end position="184"/>
    </location>
</feature>
<dbReference type="EMBL" id="BBPI01000064">
    <property type="protein sequence ID" value="GAM01509.1"/>
    <property type="molecule type" value="Genomic_DNA"/>
</dbReference>
<feature type="transmembrane region" description="Helical" evidence="1">
    <location>
        <begin position="78"/>
        <end position="99"/>
    </location>
</feature>
<proteinExistence type="predicted"/>
<feature type="transmembrane region" description="Helical" evidence="1">
    <location>
        <begin position="246"/>
        <end position="266"/>
    </location>
</feature>
<feature type="transmembrane region" description="Helical" evidence="1">
    <location>
        <begin position="319"/>
        <end position="340"/>
    </location>
</feature>
<comment type="caution">
    <text evidence="3">The sequence shown here is derived from an EMBL/GenBank/DDBJ whole genome shotgun (WGS) entry which is preliminary data.</text>
</comment>
<keyword evidence="4" id="KW-1185">Reference proteome</keyword>
<dbReference type="eggNOG" id="COG3503">
    <property type="taxonomic scope" value="Bacteria"/>
</dbReference>
<dbReference type="InterPro" id="IPR012429">
    <property type="entry name" value="HGSNAT_cat"/>
</dbReference>
<dbReference type="Proteomes" id="UP000032305">
    <property type="component" value="Unassembled WGS sequence"/>
</dbReference>
<evidence type="ECO:0000313" key="4">
    <source>
        <dbReference type="Proteomes" id="UP000032305"/>
    </source>
</evidence>
<gene>
    <name evidence="3" type="ORF">SP5_064_00420</name>
</gene>
<dbReference type="PANTHER" id="PTHR40407">
    <property type="entry name" value="MEMBRANE PROTEIN-LIKE PROTEIN"/>
    <property type="match status" value="1"/>
</dbReference>
<protein>
    <recommendedName>
        <fullName evidence="2">Heparan-alpha-glucosaminide N-acetyltransferase catalytic domain-containing protein</fullName>
    </recommendedName>
</protein>
<feature type="domain" description="Heparan-alpha-glucosaminide N-acetyltransferase catalytic" evidence="2">
    <location>
        <begin position="30"/>
        <end position="238"/>
    </location>
</feature>
<dbReference type="PANTHER" id="PTHR40407:SF1">
    <property type="entry name" value="HEPARAN-ALPHA-GLUCOSAMINIDE N-ACETYLTRANSFERASE CATALYTIC DOMAIN-CONTAINING PROTEIN"/>
    <property type="match status" value="1"/>
</dbReference>
<keyword evidence="1" id="KW-0812">Transmembrane</keyword>
<dbReference type="Pfam" id="PF07786">
    <property type="entry name" value="HGSNAT_cat"/>
    <property type="match status" value="1"/>
</dbReference>
<accession>A0A0A1W9B2</accession>
<reference evidence="3 4" key="1">
    <citation type="submission" date="2014-11" db="EMBL/GenBank/DDBJ databases">
        <title>Whole genome shotgun sequence of Sphingomonas parapaucimobilis NBRC 15100.</title>
        <authorList>
            <person name="Katano-Makiyama Y."/>
            <person name="Hosoyama A."/>
            <person name="Hashimoto M."/>
            <person name="Hosoyama Y."/>
            <person name="Noguchi M."/>
            <person name="Numata M."/>
            <person name="Tsuchikane K."/>
            <person name="Hirakata S."/>
            <person name="Uohara A."/>
            <person name="Shimodaira J."/>
            <person name="Ohji S."/>
            <person name="Ichikawa N."/>
            <person name="Kimura A."/>
            <person name="Yamazoe A."/>
            <person name="Fujita N."/>
        </authorList>
    </citation>
    <scope>NUCLEOTIDE SEQUENCE [LARGE SCALE GENOMIC DNA]</scope>
    <source>
        <strain evidence="3 4">NBRC 15100</strain>
    </source>
</reference>
<dbReference type="RefSeq" id="WP_042488349.1">
    <property type="nucleotide sequence ID" value="NZ_BBPI01000064.1"/>
</dbReference>
<evidence type="ECO:0000256" key="1">
    <source>
        <dbReference type="SAM" id="Phobius"/>
    </source>
</evidence>
<feature type="transmembrane region" description="Helical" evidence="1">
    <location>
        <begin position="216"/>
        <end position="234"/>
    </location>
</feature>
<dbReference type="AlphaFoldDB" id="A0A0A1W9B2"/>
<sequence length="402" mass="44496">MASITSAGIGPAGVANPPKTQATPVSAGARLVGIDALRGFVMVLMLLDHIREAFLLWVPIGDPVDALTVAPDSFFSRMTSTLCAPIFVALTGLGAYLYSCKHSRAETSAFLFKRGAFLVLLELTVVNFVWRFEIPPTILYLQVIWAIGLSMIVLSALIRLPHAAIAAIGIVIVAGHNLLGPITFPEGHPLHLIWTVLHDRGMLNFGGFPVRVSYPLLPWIGVICLGWAIGPWFVGDDIAARRRRLVRTGVLMLVGFVVLRALNVYGDTPWFVMPGSTVRTVMSFLALTKYPPSLLFVLETLGIGLLLLALFERVADTRVIGWLAVLGSAPMFFYLFHLYVLRTLYLSAVAIWGTNHDAVFGLPSIHGIWLMWIVMIVPLYFPTRWFADLKKRRKDIGWLKYF</sequence>
<feature type="transmembrane region" description="Helical" evidence="1">
    <location>
        <begin position="111"/>
        <end position="132"/>
    </location>
</feature>
<keyword evidence="1" id="KW-1133">Transmembrane helix</keyword>
<feature type="transmembrane region" description="Helical" evidence="1">
    <location>
        <begin position="360"/>
        <end position="381"/>
    </location>
</feature>
<feature type="transmembrane region" description="Helical" evidence="1">
    <location>
        <begin position="40"/>
        <end position="58"/>
    </location>
</feature>
<feature type="transmembrane region" description="Helical" evidence="1">
    <location>
        <begin position="138"/>
        <end position="158"/>
    </location>
</feature>
<evidence type="ECO:0000313" key="3">
    <source>
        <dbReference type="EMBL" id="GAM01509.1"/>
    </source>
</evidence>
<name>A0A0A1W9B2_9SPHN</name>
<evidence type="ECO:0000259" key="2">
    <source>
        <dbReference type="Pfam" id="PF07786"/>
    </source>
</evidence>
<keyword evidence="1" id="KW-0472">Membrane</keyword>
<feature type="transmembrane region" description="Helical" evidence="1">
    <location>
        <begin position="293"/>
        <end position="312"/>
    </location>
</feature>
<dbReference type="OrthoDB" id="508112at2"/>
<organism evidence="3 4">
    <name type="scientific">Sphingomonas parapaucimobilis NBRC 15100</name>
    <dbReference type="NCBI Taxonomy" id="1219049"/>
    <lineage>
        <taxon>Bacteria</taxon>
        <taxon>Pseudomonadati</taxon>
        <taxon>Pseudomonadota</taxon>
        <taxon>Alphaproteobacteria</taxon>
        <taxon>Sphingomonadales</taxon>
        <taxon>Sphingomonadaceae</taxon>
        <taxon>Sphingomonas</taxon>
    </lineage>
</organism>